<proteinExistence type="predicted"/>
<keyword evidence="1" id="KW-0812">Transmembrane</keyword>
<sequence length="158" mass="18211">MTNRSLTTWVAVAEIISAVAVVLSLIYVGLEIRQTTLESDADIQAELLTYTLQRRILVIENEGLSRILTTGYGDPSKLTAEELLRFQYYVDLLFIAWERAHLARQAGVFSQEIYDDWKDWFTSVAMRDPAFVWPMVRDSQSFPESFVEEVNESLQKPR</sequence>
<keyword evidence="1" id="KW-0472">Membrane</keyword>
<evidence type="ECO:0000313" key="3">
    <source>
        <dbReference type="Proteomes" id="UP001626537"/>
    </source>
</evidence>
<keyword evidence="1" id="KW-1133">Transmembrane helix</keyword>
<name>A0ABZ0I5B3_9GAMM</name>
<keyword evidence="3" id="KW-1185">Reference proteome</keyword>
<evidence type="ECO:0000313" key="2">
    <source>
        <dbReference type="EMBL" id="WOJ93784.1"/>
    </source>
</evidence>
<protein>
    <submittedName>
        <fullName evidence="2">Uncharacterized protein</fullName>
    </submittedName>
</protein>
<dbReference type="Proteomes" id="UP001626537">
    <property type="component" value="Chromosome"/>
</dbReference>
<feature type="transmembrane region" description="Helical" evidence="1">
    <location>
        <begin position="6"/>
        <end position="30"/>
    </location>
</feature>
<organism evidence="2 3">
    <name type="scientific">Congregibacter variabilis</name>
    <dbReference type="NCBI Taxonomy" id="3081200"/>
    <lineage>
        <taxon>Bacteria</taxon>
        <taxon>Pseudomonadati</taxon>
        <taxon>Pseudomonadota</taxon>
        <taxon>Gammaproteobacteria</taxon>
        <taxon>Cellvibrionales</taxon>
        <taxon>Halieaceae</taxon>
        <taxon>Congregibacter</taxon>
    </lineage>
</organism>
<gene>
    <name evidence="2" type="ORF">R0135_01125</name>
</gene>
<dbReference type="RefSeq" id="WP_407348427.1">
    <property type="nucleotide sequence ID" value="NZ_CP136864.1"/>
</dbReference>
<accession>A0ABZ0I5B3</accession>
<reference evidence="2 3" key="1">
    <citation type="submission" date="2023-10" db="EMBL/GenBank/DDBJ databases">
        <title>Two novel species belonging to the OM43/NOR5 clade.</title>
        <authorList>
            <person name="Park M."/>
        </authorList>
    </citation>
    <scope>NUCLEOTIDE SEQUENCE [LARGE SCALE GENOMIC DNA]</scope>
    <source>
        <strain evidence="2 3">IMCC43200</strain>
    </source>
</reference>
<dbReference type="EMBL" id="CP136864">
    <property type="protein sequence ID" value="WOJ93784.1"/>
    <property type="molecule type" value="Genomic_DNA"/>
</dbReference>
<evidence type="ECO:0000256" key="1">
    <source>
        <dbReference type="SAM" id="Phobius"/>
    </source>
</evidence>